<evidence type="ECO:0000256" key="2">
    <source>
        <dbReference type="ARBA" id="ARBA00005733"/>
    </source>
</evidence>
<keyword evidence="4" id="KW-0563">Paired box</keyword>
<dbReference type="GO" id="GO:0000978">
    <property type="term" value="F:RNA polymerase II cis-regulatory region sequence-specific DNA binding"/>
    <property type="evidence" value="ECO:0007669"/>
    <property type="project" value="TreeGrafter"/>
</dbReference>
<keyword evidence="11" id="KW-1185">Reference proteome</keyword>
<evidence type="ECO:0000259" key="10">
    <source>
        <dbReference type="PROSITE" id="PS51057"/>
    </source>
</evidence>
<dbReference type="PANTHER" id="PTHR45636">
    <property type="entry name" value="PAIRED BOX PROTEIN PAX-6-RELATED-RELATED"/>
    <property type="match status" value="1"/>
</dbReference>
<dbReference type="Gene3D" id="1.10.10.10">
    <property type="entry name" value="Winged helix-like DNA-binding domain superfamily/Winged helix DNA-binding domain"/>
    <property type="match status" value="1"/>
</dbReference>
<evidence type="ECO:0000313" key="11">
    <source>
        <dbReference type="Proteomes" id="UP000887577"/>
    </source>
</evidence>
<dbReference type="AlphaFoldDB" id="A0A914ZD85"/>
<dbReference type="GO" id="GO:0005634">
    <property type="term" value="C:nucleus"/>
    <property type="evidence" value="ECO:0007669"/>
    <property type="project" value="UniProtKB-SubCell"/>
</dbReference>
<keyword evidence="8 9" id="KW-0539">Nucleus</keyword>
<dbReference type="Pfam" id="PF00046">
    <property type="entry name" value="Homeodomain"/>
    <property type="match status" value="1"/>
</dbReference>
<name>A0A914ZD85_9BILA</name>
<keyword evidence="3" id="KW-0217">Developmental protein</keyword>
<dbReference type="GO" id="GO:0000981">
    <property type="term" value="F:DNA-binding transcription factor activity, RNA polymerase II-specific"/>
    <property type="evidence" value="ECO:0007669"/>
    <property type="project" value="TreeGrafter"/>
</dbReference>
<reference evidence="12" key="1">
    <citation type="submission" date="2022-11" db="UniProtKB">
        <authorList>
            <consortium name="WormBaseParasite"/>
        </authorList>
    </citation>
    <scope>IDENTIFICATION</scope>
</reference>
<dbReference type="InterPro" id="IPR001523">
    <property type="entry name" value="Paired_dom"/>
</dbReference>
<dbReference type="SMART" id="SM00351">
    <property type="entry name" value="PAX"/>
    <property type="match status" value="1"/>
</dbReference>
<evidence type="ECO:0000256" key="3">
    <source>
        <dbReference type="ARBA" id="ARBA00022473"/>
    </source>
</evidence>
<comment type="subcellular location">
    <subcellularLocation>
        <location evidence="1 9">Nucleus</location>
    </subcellularLocation>
</comment>
<evidence type="ECO:0000256" key="1">
    <source>
        <dbReference type="ARBA" id="ARBA00004123"/>
    </source>
</evidence>
<keyword evidence="7" id="KW-0804">Transcription</keyword>
<evidence type="ECO:0000256" key="4">
    <source>
        <dbReference type="ARBA" id="ARBA00022724"/>
    </source>
</evidence>
<dbReference type="PRINTS" id="PR00027">
    <property type="entry name" value="PAIREDBOX"/>
</dbReference>
<keyword evidence="5" id="KW-0805">Transcription regulation</keyword>
<dbReference type="WBParaSite" id="PSU_v2.g8224.t1">
    <property type="protein sequence ID" value="PSU_v2.g8224.t1"/>
    <property type="gene ID" value="PSU_v2.g8224"/>
</dbReference>
<comment type="similarity">
    <text evidence="2">Belongs to the paired homeobox family.</text>
</comment>
<protein>
    <submittedName>
        <fullName evidence="12">Paired domain-containing protein</fullName>
    </submittedName>
</protein>
<sequence length="247" mass="27874">MEFDDLFIQRKVNKFGGYYFNGKPLSLQIRKEIIRQLNDGIGVTQIGRNLQISHGAVSKIVQIYRATRSIEPKIRSSPYNRKASLSSQKKSFRFSVNEILIDSLPQKHRNSFTEDQKAVLLENFEISPVPDQTMKEEISKKTGLSDKQISAKTSFVTTDTERSPSCESSIATTAKLSSPTSPCYSQISSIPLPSTSSPLSQMLHLSPQFSLLPTSHMANMNYMLQLQQLLAAQYYLTTLMQQMPQQK</sequence>
<feature type="domain" description="Paired" evidence="10">
    <location>
        <begin position="8"/>
        <end position="142"/>
    </location>
</feature>
<keyword evidence="6 9" id="KW-0238">DNA-binding</keyword>
<dbReference type="InterPro" id="IPR001356">
    <property type="entry name" value="HD"/>
</dbReference>
<dbReference type="SUPFAM" id="SSF46689">
    <property type="entry name" value="Homeodomain-like"/>
    <property type="match status" value="2"/>
</dbReference>
<dbReference type="Proteomes" id="UP000887577">
    <property type="component" value="Unplaced"/>
</dbReference>
<evidence type="ECO:0000256" key="7">
    <source>
        <dbReference type="ARBA" id="ARBA00023163"/>
    </source>
</evidence>
<dbReference type="InterPro" id="IPR009057">
    <property type="entry name" value="Homeodomain-like_sf"/>
</dbReference>
<dbReference type="PROSITE" id="PS51057">
    <property type="entry name" value="PAIRED_2"/>
    <property type="match status" value="1"/>
</dbReference>
<dbReference type="Pfam" id="PF00292">
    <property type="entry name" value="PAX"/>
    <property type="match status" value="1"/>
</dbReference>
<dbReference type="PANTHER" id="PTHR45636:SF52">
    <property type="entry name" value="PAIRED DOMAIN-CONTAINING PROTEIN"/>
    <property type="match status" value="1"/>
</dbReference>
<organism evidence="11 12">
    <name type="scientific">Panagrolaimus superbus</name>
    <dbReference type="NCBI Taxonomy" id="310955"/>
    <lineage>
        <taxon>Eukaryota</taxon>
        <taxon>Metazoa</taxon>
        <taxon>Ecdysozoa</taxon>
        <taxon>Nematoda</taxon>
        <taxon>Chromadorea</taxon>
        <taxon>Rhabditida</taxon>
        <taxon>Tylenchina</taxon>
        <taxon>Panagrolaimomorpha</taxon>
        <taxon>Panagrolaimoidea</taxon>
        <taxon>Panagrolaimidae</taxon>
        <taxon>Panagrolaimus</taxon>
    </lineage>
</organism>
<evidence type="ECO:0000256" key="5">
    <source>
        <dbReference type="ARBA" id="ARBA00023015"/>
    </source>
</evidence>
<dbReference type="Gene3D" id="1.10.10.60">
    <property type="entry name" value="Homeodomain-like"/>
    <property type="match status" value="1"/>
</dbReference>
<dbReference type="CDD" id="cd00086">
    <property type="entry name" value="homeodomain"/>
    <property type="match status" value="1"/>
</dbReference>
<evidence type="ECO:0000256" key="8">
    <source>
        <dbReference type="ARBA" id="ARBA00023242"/>
    </source>
</evidence>
<evidence type="ECO:0000256" key="9">
    <source>
        <dbReference type="RuleBase" id="RU000682"/>
    </source>
</evidence>
<evidence type="ECO:0000313" key="12">
    <source>
        <dbReference type="WBParaSite" id="PSU_v2.g8224.t1"/>
    </source>
</evidence>
<keyword evidence="9" id="KW-0371">Homeobox</keyword>
<dbReference type="SMART" id="SM00389">
    <property type="entry name" value="HOX"/>
    <property type="match status" value="1"/>
</dbReference>
<dbReference type="InterPro" id="IPR043565">
    <property type="entry name" value="PAX_fam"/>
</dbReference>
<accession>A0A914ZD85</accession>
<dbReference type="InterPro" id="IPR036388">
    <property type="entry name" value="WH-like_DNA-bd_sf"/>
</dbReference>
<proteinExistence type="inferred from homology"/>
<evidence type="ECO:0000256" key="6">
    <source>
        <dbReference type="ARBA" id="ARBA00023125"/>
    </source>
</evidence>